<name>A0ABS2MRC2_9FIRM</name>
<feature type="coiled-coil region" evidence="5">
    <location>
        <begin position="111"/>
        <end position="138"/>
    </location>
</feature>
<dbReference type="Proteomes" id="UP000767854">
    <property type="component" value="Unassembled WGS sequence"/>
</dbReference>
<dbReference type="EMBL" id="JAFBDT010000010">
    <property type="protein sequence ID" value="MBM7561971.1"/>
    <property type="molecule type" value="Genomic_DNA"/>
</dbReference>
<dbReference type="InterPro" id="IPR027417">
    <property type="entry name" value="P-loop_NTPase"/>
</dbReference>
<dbReference type="RefSeq" id="WP_204663961.1">
    <property type="nucleotide sequence ID" value="NZ_JAFBDT010000010.1"/>
</dbReference>
<dbReference type="InterPro" id="IPR005337">
    <property type="entry name" value="RapZ-like"/>
</dbReference>
<evidence type="ECO:0000256" key="4">
    <source>
        <dbReference type="HAMAP-Rule" id="MF_00636"/>
    </source>
</evidence>
<keyword evidence="5" id="KW-0175">Coiled coil</keyword>
<protein>
    <submittedName>
        <fullName evidence="8">UPF0042 nucleotide-binding protein</fullName>
    </submittedName>
</protein>
<dbReference type="Gene3D" id="3.40.50.300">
    <property type="entry name" value="P-loop containing nucleotide triphosphate hydrolases"/>
    <property type="match status" value="1"/>
</dbReference>
<evidence type="ECO:0000256" key="2">
    <source>
        <dbReference type="ARBA" id="ARBA00022840"/>
    </source>
</evidence>
<feature type="binding site" evidence="4">
    <location>
        <begin position="59"/>
        <end position="62"/>
    </location>
    <ligand>
        <name>GTP</name>
        <dbReference type="ChEBI" id="CHEBI:37565"/>
    </ligand>
</feature>
<dbReference type="HAMAP" id="MF_00636">
    <property type="entry name" value="RapZ_like"/>
    <property type="match status" value="1"/>
</dbReference>
<dbReference type="Pfam" id="PF22740">
    <property type="entry name" value="PapZ_C"/>
    <property type="match status" value="1"/>
</dbReference>
<evidence type="ECO:0000313" key="9">
    <source>
        <dbReference type="Proteomes" id="UP000767854"/>
    </source>
</evidence>
<dbReference type="InterPro" id="IPR053930">
    <property type="entry name" value="RapZ-like_N"/>
</dbReference>
<dbReference type="Pfam" id="PF03668">
    <property type="entry name" value="RapZ-like_N"/>
    <property type="match status" value="1"/>
</dbReference>
<organism evidence="8 9">
    <name type="scientific">Fusibacter tunisiensis</name>
    <dbReference type="NCBI Taxonomy" id="1008308"/>
    <lineage>
        <taxon>Bacteria</taxon>
        <taxon>Bacillati</taxon>
        <taxon>Bacillota</taxon>
        <taxon>Clostridia</taxon>
        <taxon>Eubacteriales</taxon>
        <taxon>Eubacteriales Family XII. Incertae Sedis</taxon>
        <taxon>Fusibacter</taxon>
    </lineage>
</organism>
<feature type="domain" description="RapZ C-terminal" evidence="7">
    <location>
        <begin position="163"/>
        <end position="283"/>
    </location>
</feature>
<feature type="binding site" evidence="4">
    <location>
        <begin position="8"/>
        <end position="15"/>
    </location>
    <ligand>
        <name>ATP</name>
        <dbReference type="ChEBI" id="CHEBI:30616"/>
    </ligand>
</feature>
<dbReference type="PIRSF" id="PIRSF005052">
    <property type="entry name" value="P-loopkin"/>
    <property type="match status" value="1"/>
</dbReference>
<dbReference type="SUPFAM" id="SSF52540">
    <property type="entry name" value="P-loop containing nucleoside triphosphate hydrolases"/>
    <property type="match status" value="1"/>
</dbReference>
<dbReference type="PANTHER" id="PTHR30448">
    <property type="entry name" value="RNASE ADAPTER PROTEIN RAPZ"/>
    <property type="match status" value="1"/>
</dbReference>
<comment type="caution">
    <text evidence="8">The sequence shown here is derived from an EMBL/GenBank/DDBJ whole genome shotgun (WGS) entry which is preliminary data.</text>
</comment>
<dbReference type="InterPro" id="IPR053931">
    <property type="entry name" value="RapZ_C"/>
</dbReference>
<dbReference type="NCBIfam" id="NF003828">
    <property type="entry name" value="PRK05416.1"/>
    <property type="match status" value="1"/>
</dbReference>
<evidence type="ECO:0000256" key="1">
    <source>
        <dbReference type="ARBA" id="ARBA00022741"/>
    </source>
</evidence>
<reference evidence="8 9" key="1">
    <citation type="submission" date="2021-01" db="EMBL/GenBank/DDBJ databases">
        <title>Genomic Encyclopedia of Type Strains, Phase IV (KMG-IV): sequencing the most valuable type-strain genomes for metagenomic binning, comparative biology and taxonomic classification.</title>
        <authorList>
            <person name="Goeker M."/>
        </authorList>
    </citation>
    <scope>NUCLEOTIDE SEQUENCE [LARGE SCALE GENOMIC DNA]</scope>
    <source>
        <strain evidence="8 9">DSM 24436</strain>
    </source>
</reference>
<evidence type="ECO:0000259" key="6">
    <source>
        <dbReference type="Pfam" id="PF03668"/>
    </source>
</evidence>
<keyword evidence="9" id="KW-1185">Reference proteome</keyword>
<keyword evidence="1 4" id="KW-0547">Nucleotide-binding</keyword>
<sequence>MSFIIISGQSGAGKSQAKKVFEDLGFYCVDNLPPSLIPNFLELIEQSNENLSHVALVMDIRGGKFFKDLEKNLVLMDEKKYKYQIFYFEADDDVLLKRFKETRRTHPVDPSARIEDALEKEKKMLNALREQANIVINTSNLNHAELKQEISKHLEMDVSKSPMALTLISFGFKRGIPLDSDFVFDVRFLPNPFYVEALRLYTGNDLQVSDYVMGFEESQLFFNHIVTLLDFAFSKFQQDGRMQLVVSVGCTGGQHRSVTFINRLADYYQQKGHPVQKVHREIKGASND</sequence>
<evidence type="ECO:0000256" key="5">
    <source>
        <dbReference type="SAM" id="Coils"/>
    </source>
</evidence>
<dbReference type="PANTHER" id="PTHR30448:SF0">
    <property type="entry name" value="RNASE ADAPTER PROTEIN RAPZ"/>
    <property type="match status" value="1"/>
</dbReference>
<evidence type="ECO:0000256" key="3">
    <source>
        <dbReference type="ARBA" id="ARBA00023134"/>
    </source>
</evidence>
<accession>A0ABS2MRC2</accession>
<keyword evidence="3 4" id="KW-0342">GTP-binding</keyword>
<evidence type="ECO:0000259" key="7">
    <source>
        <dbReference type="Pfam" id="PF22740"/>
    </source>
</evidence>
<gene>
    <name evidence="8" type="ORF">JOC49_001514</name>
</gene>
<proteinExistence type="inferred from homology"/>
<keyword evidence="2 4" id="KW-0067">ATP-binding</keyword>
<evidence type="ECO:0000313" key="8">
    <source>
        <dbReference type="EMBL" id="MBM7561971.1"/>
    </source>
</evidence>
<feature type="domain" description="RapZ-like N-terminal" evidence="6">
    <location>
        <begin position="1"/>
        <end position="156"/>
    </location>
</feature>